<evidence type="ECO:0000313" key="4">
    <source>
        <dbReference type="Proteomes" id="UP000653411"/>
    </source>
</evidence>
<comment type="caution">
    <text evidence="3">The sequence shown here is derived from an EMBL/GenBank/DDBJ whole genome shotgun (WGS) entry which is preliminary data.</text>
</comment>
<name>A0A917XG00_9ACTN</name>
<gene>
    <name evidence="3" type="ORF">GCM10011578_050480</name>
</gene>
<dbReference type="AlphaFoldDB" id="A0A917XG00"/>
<dbReference type="Pfam" id="PF19741">
    <property type="entry name" value="DUF6230"/>
    <property type="match status" value="1"/>
</dbReference>
<feature type="signal peptide" evidence="2">
    <location>
        <begin position="1"/>
        <end position="21"/>
    </location>
</feature>
<evidence type="ECO:0000313" key="3">
    <source>
        <dbReference type="EMBL" id="GGN20168.1"/>
    </source>
</evidence>
<organism evidence="3 4">
    <name type="scientific">Streptomyces fuscichromogenes</name>
    <dbReference type="NCBI Taxonomy" id="1324013"/>
    <lineage>
        <taxon>Bacteria</taxon>
        <taxon>Bacillati</taxon>
        <taxon>Actinomycetota</taxon>
        <taxon>Actinomycetes</taxon>
        <taxon>Kitasatosporales</taxon>
        <taxon>Streptomycetaceae</taxon>
        <taxon>Streptomyces</taxon>
    </lineage>
</organism>
<feature type="region of interest" description="Disordered" evidence="1">
    <location>
        <begin position="118"/>
        <end position="143"/>
    </location>
</feature>
<proteinExistence type="predicted"/>
<evidence type="ECO:0000256" key="2">
    <source>
        <dbReference type="SAM" id="SignalP"/>
    </source>
</evidence>
<keyword evidence="4" id="KW-1185">Reference proteome</keyword>
<reference evidence="3" key="2">
    <citation type="submission" date="2020-09" db="EMBL/GenBank/DDBJ databases">
        <authorList>
            <person name="Sun Q."/>
            <person name="Zhou Y."/>
        </authorList>
    </citation>
    <scope>NUCLEOTIDE SEQUENCE</scope>
    <source>
        <strain evidence="3">CGMCC 4.7110</strain>
    </source>
</reference>
<accession>A0A917XG00</accession>
<dbReference type="InterPro" id="IPR046198">
    <property type="entry name" value="DUF6230"/>
</dbReference>
<keyword evidence="2" id="KW-0732">Signal</keyword>
<sequence>MIASFAASTGLFIAVAQGALAASFTISNQEMKISTERAEGAGLIEYTATDRRYDGKRIPVLVSGLRFSKSKGICQSTVFRNIPLLGTYTVKVTTKESTARDSYSDVIRTVAGATTATGHRSGVATGADTKGPGIKAGDKVDPASAARDSDSIVVTDSKQIVLATTTGSSESSGVSVRIHKGLNECF</sequence>
<evidence type="ECO:0000256" key="1">
    <source>
        <dbReference type="SAM" id="MobiDB-lite"/>
    </source>
</evidence>
<protein>
    <submittedName>
        <fullName evidence="3">Cholesterol esterase</fullName>
    </submittedName>
</protein>
<feature type="chain" id="PRO_5037065911" evidence="2">
    <location>
        <begin position="22"/>
        <end position="186"/>
    </location>
</feature>
<dbReference type="Proteomes" id="UP000653411">
    <property type="component" value="Unassembled WGS sequence"/>
</dbReference>
<reference evidence="3" key="1">
    <citation type="journal article" date="2014" name="Int. J. Syst. Evol. Microbiol.">
        <title>Complete genome sequence of Corynebacterium casei LMG S-19264T (=DSM 44701T), isolated from a smear-ripened cheese.</title>
        <authorList>
            <consortium name="US DOE Joint Genome Institute (JGI-PGF)"/>
            <person name="Walter F."/>
            <person name="Albersmeier A."/>
            <person name="Kalinowski J."/>
            <person name="Ruckert C."/>
        </authorList>
    </citation>
    <scope>NUCLEOTIDE SEQUENCE</scope>
    <source>
        <strain evidence="3">CGMCC 4.7110</strain>
    </source>
</reference>
<dbReference type="EMBL" id="BMML01000011">
    <property type="protein sequence ID" value="GGN20168.1"/>
    <property type="molecule type" value="Genomic_DNA"/>
</dbReference>